<feature type="non-terminal residue" evidence="1">
    <location>
        <position position="140"/>
    </location>
</feature>
<comment type="caution">
    <text evidence="1">The sequence shown here is derived from an EMBL/GenBank/DDBJ whole genome shotgun (WGS) entry which is preliminary data.</text>
</comment>
<protein>
    <submittedName>
        <fullName evidence="1">Uncharacterized protein</fullName>
    </submittedName>
</protein>
<dbReference type="AlphaFoldDB" id="A0AA88JHX0"/>
<reference evidence="1" key="1">
    <citation type="submission" date="2023-07" db="EMBL/GenBank/DDBJ databases">
        <title>draft genome sequence of fig (Ficus carica).</title>
        <authorList>
            <person name="Takahashi T."/>
            <person name="Nishimura K."/>
        </authorList>
    </citation>
    <scope>NUCLEOTIDE SEQUENCE</scope>
</reference>
<gene>
    <name evidence="1" type="ORF">TIFTF001_054498</name>
</gene>
<evidence type="ECO:0000313" key="1">
    <source>
        <dbReference type="EMBL" id="GMN75035.1"/>
    </source>
</evidence>
<sequence>MSSPSPPDCPLQQIISLDDLLSDPSMLGSLTHPSVVESVISLLAKNPLPFWASETDAKFLSAVRQLTSLSPLLSQASSSLQLLSESLGSIPPPAPVPAPTPTPATATAPATILSVPPLGAYVVPSVTNFPAPSWSPAPAR</sequence>
<keyword evidence="2" id="KW-1185">Reference proteome</keyword>
<proteinExistence type="predicted"/>
<name>A0AA88JHX0_FICCA</name>
<organism evidence="1 2">
    <name type="scientific">Ficus carica</name>
    <name type="common">Common fig</name>
    <dbReference type="NCBI Taxonomy" id="3494"/>
    <lineage>
        <taxon>Eukaryota</taxon>
        <taxon>Viridiplantae</taxon>
        <taxon>Streptophyta</taxon>
        <taxon>Embryophyta</taxon>
        <taxon>Tracheophyta</taxon>
        <taxon>Spermatophyta</taxon>
        <taxon>Magnoliopsida</taxon>
        <taxon>eudicotyledons</taxon>
        <taxon>Gunneridae</taxon>
        <taxon>Pentapetalae</taxon>
        <taxon>rosids</taxon>
        <taxon>fabids</taxon>
        <taxon>Rosales</taxon>
        <taxon>Moraceae</taxon>
        <taxon>Ficeae</taxon>
        <taxon>Ficus</taxon>
    </lineage>
</organism>
<accession>A0AA88JHX0</accession>
<evidence type="ECO:0000313" key="2">
    <source>
        <dbReference type="Proteomes" id="UP001187192"/>
    </source>
</evidence>
<dbReference type="Proteomes" id="UP001187192">
    <property type="component" value="Unassembled WGS sequence"/>
</dbReference>
<dbReference type="EMBL" id="BTGU01014897">
    <property type="protein sequence ID" value="GMN75035.1"/>
    <property type="molecule type" value="Genomic_DNA"/>
</dbReference>